<comment type="caution">
    <text evidence="3">The sequence shown here is derived from an EMBL/GenBank/DDBJ whole genome shotgun (WGS) entry which is preliminary data.</text>
</comment>
<dbReference type="AlphaFoldDB" id="A0A2P4R9D4"/>
<evidence type="ECO:0000256" key="1">
    <source>
        <dbReference type="SAM" id="SignalP"/>
    </source>
</evidence>
<feature type="chain" id="PRO_5039509055" description="S-layer protein C-terminal domain-containing protein" evidence="1">
    <location>
        <begin position="26"/>
        <end position="440"/>
    </location>
</feature>
<name>A0A2P4R9D4_9LACO</name>
<feature type="signal peptide" evidence="1">
    <location>
        <begin position="1"/>
        <end position="25"/>
    </location>
</feature>
<protein>
    <recommendedName>
        <fullName evidence="2">S-layer protein C-terminal domain-containing protein</fullName>
    </recommendedName>
</protein>
<dbReference type="InterPro" id="IPR024968">
    <property type="entry name" value="SlpA_C_lactobacillus"/>
</dbReference>
<feature type="domain" description="S-layer protein C-terminal" evidence="2">
    <location>
        <begin position="242"/>
        <end position="291"/>
    </location>
</feature>
<dbReference type="EMBL" id="PPWZ01000008">
    <property type="protein sequence ID" value="POH37834.1"/>
    <property type="molecule type" value="Genomic_DNA"/>
</dbReference>
<accession>A0A2P4R9D4</accession>
<reference evidence="3" key="1">
    <citation type="submission" date="2018-01" db="EMBL/GenBank/DDBJ databases">
        <title>Genome sequnecing of Lactobacillus formosensis KACC 18721.</title>
        <authorList>
            <person name="Kim S.-J."/>
            <person name="Heo J."/>
        </authorList>
    </citation>
    <scope>NUCLEOTIDE SEQUENCE</scope>
    <source>
        <strain evidence="3">KACC 18721</strain>
    </source>
</reference>
<keyword evidence="1" id="KW-0732">Signal</keyword>
<sequence>MEGFILKKSTSLLFSGLLVSGMVLGATVTTPTTVHADDNPTTQATTNVTNNVTYYDQSGKAVLTKSVEGTKGATIDYVPDGYAISGDKAVFGDNQANISVKVTKMISVKVNYVDQNNNLVNSEVVNGGEGNTYKLTDIPAGCSWANDTEQTITLVNGKEYNVPVNKKVFNTVIFKTADNIEVGRTEIYSDKVGDVVNLNSTQVPSGYKAGTTSLTLQSDNNTQFITVTKNADAATGVVTVNDNDAQLYTIYGNAITGRTLKAKSSWKTFDTKVIKGKTYYKVATDEWVEASDVTVANSNNEAVTPFTEVVTTKNTPAHLYTKDGQAITGRALGANTPWKTANKMVLNGTTYYQVSTNEWVKGDDVTLPANNNTTSNVTPASGVVTTTNAVATLYTKDGQAITGRALRPNTPWQIANKMVLNGTTYYQVATNEWVKATNIK</sequence>
<organism evidence="3">
    <name type="scientific">Companilactobacillus formosensis</name>
    <dbReference type="NCBI Taxonomy" id="1617889"/>
    <lineage>
        <taxon>Bacteria</taxon>
        <taxon>Bacillati</taxon>
        <taxon>Bacillota</taxon>
        <taxon>Bacilli</taxon>
        <taxon>Lactobacillales</taxon>
        <taxon>Lactobacillaceae</taxon>
        <taxon>Companilactobacillus</taxon>
    </lineage>
</organism>
<proteinExistence type="predicted"/>
<dbReference type="Pfam" id="PF03217">
    <property type="entry name" value="SlpA"/>
    <property type="match status" value="3"/>
</dbReference>
<feature type="domain" description="S-layer protein C-terminal" evidence="2">
    <location>
        <begin position="316"/>
        <end position="361"/>
    </location>
</feature>
<feature type="domain" description="S-layer protein C-terminal" evidence="2">
    <location>
        <begin position="381"/>
        <end position="436"/>
    </location>
</feature>
<gene>
    <name evidence="3" type="ORF">C2R26_01060</name>
</gene>
<evidence type="ECO:0000259" key="2">
    <source>
        <dbReference type="Pfam" id="PF03217"/>
    </source>
</evidence>
<evidence type="ECO:0000313" key="3">
    <source>
        <dbReference type="EMBL" id="POH37834.1"/>
    </source>
</evidence>